<comment type="caution">
    <text evidence="2">The sequence shown here is derived from an EMBL/GenBank/DDBJ whole genome shotgun (WGS) entry which is preliminary data.</text>
</comment>
<accession>A0A7W8F2J0</accession>
<evidence type="ECO:0000313" key="2">
    <source>
        <dbReference type="EMBL" id="MBB5119059.1"/>
    </source>
</evidence>
<sequence length="32" mass="3602">MTDLTDPTALTALTGPTAPWTDDRTPRSEWQR</sequence>
<reference evidence="2 3" key="1">
    <citation type="submission" date="2020-08" db="EMBL/GenBank/DDBJ databases">
        <title>Genomic Encyclopedia of Type Strains, Phase III (KMG-III): the genomes of soil and plant-associated and newly described type strains.</title>
        <authorList>
            <person name="Whitman W."/>
        </authorList>
    </citation>
    <scope>NUCLEOTIDE SEQUENCE [LARGE SCALE GENOMIC DNA]</scope>
    <source>
        <strain evidence="2 3">CECT 3259</strain>
    </source>
</reference>
<proteinExistence type="predicted"/>
<evidence type="ECO:0000256" key="1">
    <source>
        <dbReference type="SAM" id="MobiDB-lite"/>
    </source>
</evidence>
<dbReference type="EMBL" id="JACHJF010000006">
    <property type="protein sequence ID" value="MBB5119059.1"/>
    <property type="molecule type" value="Genomic_DNA"/>
</dbReference>
<feature type="compositionally biased region" description="Basic and acidic residues" evidence="1">
    <location>
        <begin position="21"/>
        <end position="32"/>
    </location>
</feature>
<name>A0A7W8F2J0_STREU</name>
<dbReference type="AlphaFoldDB" id="A0A7W8F2J0"/>
<feature type="compositionally biased region" description="Low complexity" evidence="1">
    <location>
        <begin position="1"/>
        <end position="20"/>
    </location>
</feature>
<evidence type="ECO:0000313" key="3">
    <source>
        <dbReference type="Proteomes" id="UP000528608"/>
    </source>
</evidence>
<protein>
    <submittedName>
        <fullName evidence="2">Uncharacterized protein</fullName>
    </submittedName>
</protein>
<gene>
    <name evidence="2" type="ORF">FHS36_002492</name>
</gene>
<dbReference type="Proteomes" id="UP000528608">
    <property type="component" value="Unassembled WGS sequence"/>
</dbReference>
<organism evidence="2 3">
    <name type="scientific">Streptomyces eurocidicus</name>
    <name type="common">Streptoverticillium eurocidicus</name>
    <dbReference type="NCBI Taxonomy" id="66423"/>
    <lineage>
        <taxon>Bacteria</taxon>
        <taxon>Bacillati</taxon>
        <taxon>Actinomycetota</taxon>
        <taxon>Actinomycetes</taxon>
        <taxon>Kitasatosporales</taxon>
        <taxon>Streptomycetaceae</taxon>
        <taxon>Streptomyces</taxon>
    </lineage>
</organism>
<feature type="region of interest" description="Disordered" evidence="1">
    <location>
        <begin position="1"/>
        <end position="32"/>
    </location>
</feature>